<dbReference type="RefSeq" id="WP_327985367.1">
    <property type="nucleotide sequence ID" value="NZ_CP136427.1"/>
</dbReference>
<accession>A0AAU0F6W4</accession>
<keyword evidence="2" id="KW-1185">Reference proteome</keyword>
<evidence type="ECO:0000313" key="2">
    <source>
        <dbReference type="Proteomes" id="UP001432059"/>
    </source>
</evidence>
<organism evidence="1 2">
    <name type="scientific">Bergeyella porcorum</name>
    <dbReference type="NCBI Taxonomy" id="1735111"/>
    <lineage>
        <taxon>Bacteria</taxon>
        <taxon>Pseudomonadati</taxon>
        <taxon>Bacteroidota</taxon>
        <taxon>Flavobacteriia</taxon>
        <taxon>Flavobacteriales</taxon>
        <taxon>Weeksellaceae</taxon>
        <taxon>Bergeyella</taxon>
    </lineage>
</organism>
<evidence type="ECO:0008006" key="3">
    <source>
        <dbReference type="Google" id="ProtNLM"/>
    </source>
</evidence>
<dbReference type="KEGG" id="bpor:BPO_p0070"/>
<keyword evidence="1" id="KW-0614">Plasmid</keyword>
<protein>
    <recommendedName>
        <fullName evidence="3">KTSC domain-containing protein</fullName>
    </recommendedName>
</protein>
<geneLocation type="plasmid" evidence="1 2">
    <name>pQD2021</name>
</geneLocation>
<name>A0AAU0F6W4_9FLAO</name>
<proteinExistence type="predicted"/>
<reference evidence="1" key="1">
    <citation type="submission" date="2023-10" db="EMBL/GenBank/DDBJ databases">
        <title>Characterization and whole genome sequencing of a novel strain of Bergeyella porcorum QD2021 isolated from pig.</title>
        <authorList>
            <person name="Liu G."/>
            <person name="Chen C."/>
            <person name="Han X."/>
        </authorList>
    </citation>
    <scope>NUCLEOTIDE SEQUENCE</scope>
    <source>
        <strain evidence="1">QD2021</strain>
        <plasmid evidence="1">pQD2021</plasmid>
    </source>
</reference>
<dbReference type="Proteomes" id="UP001432059">
    <property type="component" value="Plasmid pQD2021"/>
</dbReference>
<dbReference type="EMBL" id="CP136427">
    <property type="protein sequence ID" value="WOC53153.1"/>
    <property type="molecule type" value="Genomic_DNA"/>
</dbReference>
<gene>
    <name evidence="1" type="ORF">BPO_p0070</name>
</gene>
<sequence>MKNVEILHIKKWDYCLYNVNGRKVITVVFFNSFSDYERSFYLNPEEVNMNYEELSIFAEKIRFNYVDYADREVIPPIT</sequence>
<dbReference type="AlphaFoldDB" id="A0AAU0F6W4"/>
<evidence type="ECO:0000313" key="1">
    <source>
        <dbReference type="EMBL" id="WOC53153.1"/>
    </source>
</evidence>